<dbReference type="Proteomes" id="UP000724672">
    <property type="component" value="Unassembled WGS sequence"/>
</dbReference>
<keyword evidence="1" id="KW-1133">Transmembrane helix</keyword>
<proteinExistence type="predicted"/>
<gene>
    <name evidence="2" type="ORF">GOQ27_04215</name>
</gene>
<dbReference type="AlphaFoldDB" id="A0A942Z869"/>
<keyword evidence="1" id="KW-0472">Membrane</keyword>
<protein>
    <submittedName>
        <fullName evidence="2">Uncharacterized protein</fullName>
    </submittedName>
</protein>
<comment type="caution">
    <text evidence="2">The sequence shown here is derived from an EMBL/GenBank/DDBJ whole genome shotgun (WGS) entry which is preliminary data.</text>
</comment>
<sequence>MKKRYIYIILILVSIIILTIFKNDIFNLIHAEEDQIEELVIEDEIFGIVKMKDSSDITNVNKLIKKLTKDNSQDNTDFGGSINGYLKTTDGSKKDVVFSPNYLIIDDTTYIGESTNNIFNIISSKLYDSRNLKNITDKIYEISINAEDLSKNKLIRQRTQIEDFISNISKSNYVNEDIEFLRENNIEFPNYSILIKMKDNLKLNLQFFNKNYFKIYNDNDRSITFKISEDVWNALEKIFPNGIYDENDIQYLFRADNVYLMKEKEEMIELTPIKNQIVRMFLSNEPYNGNQNVAYMEYPIRIIFRYQDGDKIVTINENSIEYVGEVYEINDVGKKFIEVYNIN</sequence>
<keyword evidence="1" id="KW-0812">Transmembrane</keyword>
<evidence type="ECO:0000313" key="3">
    <source>
        <dbReference type="Proteomes" id="UP000724672"/>
    </source>
</evidence>
<reference evidence="2" key="1">
    <citation type="submission" date="2019-12" db="EMBL/GenBank/DDBJ databases">
        <title>Clostridiaceae gen. nov. sp. nov., isolated from sediment in Xinjiang, China.</title>
        <authorList>
            <person name="Zhang R."/>
        </authorList>
    </citation>
    <scope>NUCLEOTIDE SEQUENCE</scope>
    <source>
        <strain evidence="2">D2Q-11</strain>
    </source>
</reference>
<keyword evidence="3" id="KW-1185">Reference proteome</keyword>
<name>A0A942Z869_9FIRM</name>
<feature type="transmembrane region" description="Helical" evidence="1">
    <location>
        <begin position="5"/>
        <end position="21"/>
    </location>
</feature>
<dbReference type="EMBL" id="WSFT01000019">
    <property type="protein sequence ID" value="MBS4537654.1"/>
    <property type="molecule type" value="Genomic_DNA"/>
</dbReference>
<accession>A0A942Z869</accession>
<evidence type="ECO:0000256" key="1">
    <source>
        <dbReference type="SAM" id="Phobius"/>
    </source>
</evidence>
<organism evidence="2 3">
    <name type="scientific">Anaeromonas frigoriresistens</name>
    <dbReference type="NCBI Taxonomy" id="2683708"/>
    <lineage>
        <taxon>Bacteria</taxon>
        <taxon>Bacillati</taxon>
        <taxon>Bacillota</taxon>
        <taxon>Tissierellia</taxon>
        <taxon>Tissierellales</taxon>
        <taxon>Thermohalobacteraceae</taxon>
        <taxon>Anaeromonas</taxon>
    </lineage>
</organism>
<evidence type="ECO:0000313" key="2">
    <source>
        <dbReference type="EMBL" id="MBS4537654.1"/>
    </source>
</evidence>
<dbReference type="RefSeq" id="WP_203365576.1">
    <property type="nucleotide sequence ID" value="NZ_WSFT01000019.1"/>
</dbReference>